<feature type="region of interest" description="Disordered" evidence="1">
    <location>
        <begin position="335"/>
        <end position="354"/>
    </location>
</feature>
<gene>
    <name evidence="2" type="ORF">J2T07_000376</name>
</gene>
<comment type="caution">
    <text evidence="2">The sequence shown here is derived from an EMBL/GenBank/DDBJ whole genome shotgun (WGS) entry which is preliminary data.</text>
</comment>
<accession>A0ABT9SW57</accession>
<sequence>MSIPAGVIPRLRDDDPLAYDALRARALDALQELSGEQWTDYNHHDPGITLLDAFCFALTEDIFGARQPLLDLLTGPDGRIRYRALGLRGAEEILPCRPCTDMDYTRWLLDRVPGALQVHTQSAAGDGLWRIQLEVSTPDGAVATAARAYWAQRNLCEDLDGLPSVLEPRWCTLSVDLGIEGTRAPEDILAELVERSARYVDAAPERRSLSARLAGEGDDVSLADVLDGPRLRQGWIETEDLALDRDNRIYFGDLARIALSVEGVFEVARIGLEADGLAGSGEALPRRGDGWVLRLRWPDHREAIMDWKISRRGNRVSVAADALLQRLDDLRRNSQGRATVDSAPEMAGSPLSRPRGRYVPPHTYVSLHRQLPHIYRERFDAAATAQFHAYVALLDQWLAHGNAQTCYLRDLYTTKPGPRASYAWNVLGDANIPGLEALYTTHRERLRENVFAVADDPIERRGRVLDHQLALYGEGVWQGSIRPFGWYFSAEAWHLHLFERKRLFLVRITTLTRDRYGGIDYSRRSLGRRGNTPALQQRASLLLGFKYHHSRLLMTPLATAGIALATKNAPTASMQEVPAEAHPPVIWGPARRRVVEAMGTDLASAARSLAQHFQALDPAALSPALLRSAVHAERYRHADATAIWLGSEEQGPSWVLPLRSPRVSPEAAAICLHEFACRLQLECEGMHLVEHTLLRPPAGVEADLPEDFYRYRLTAVFPAWTARGKHPSFRRVALETLTLNTPAHIHIETIWLNARSMQRFERRYAAWLEAMQTYCSHRLAGSERTDASARRVERWACRLRKQIARERQRGLAT</sequence>
<evidence type="ECO:0000313" key="2">
    <source>
        <dbReference type="EMBL" id="MDQ0008217.1"/>
    </source>
</evidence>
<dbReference type="EMBL" id="JAUSSK010000001">
    <property type="protein sequence ID" value="MDQ0008217.1"/>
    <property type="molecule type" value="Genomic_DNA"/>
</dbReference>
<reference evidence="2 3" key="1">
    <citation type="submission" date="2023-07" db="EMBL/GenBank/DDBJ databases">
        <title>Sorghum-associated microbial communities from plants grown in Nebraska, USA.</title>
        <authorList>
            <person name="Schachtman D."/>
        </authorList>
    </citation>
    <scope>NUCLEOTIDE SEQUENCE [LARGE SCALE GENOMIC DNA]</scope>
    <source>
        <strain evidence="2 3">CC60</strain>
    </source>
</reference>
<proteinExistence type="predicted"/>
<dbReference type="RefSeq" id="WP_306846870.1">
    <property type="nucleotide sequence ID" value="NZ_JAUSSK010000001.1"/>
</dbReference>
<evidence type="ECO:0000256" key="1">
    <source>
        <dbReference type="SAM" id="MobiDB-lite"/>
    </source>
</evidence>
<name>A0ABT9SW57_9GAMM</name>
<dbReference type="Proteomes" id="UP001237737">
    <property type="component" value="Unassembled WGS sequence"/>
</dbReference>
<keyword evidence="3" id="KW-1185">Reference proteome</keyword>
<organism evidence="2 3">
    <name type="scientific">Luteibacter jiangsuensis</name>
    <dbReference type="NCBI Taxonomy" id="637577"/>
    <lineage>
        <taxon>Bacteria</taxon>
        <taxon>Pseudomonadati</taxon>
        <taxon>Pseudomonadota</taxon>
        <taxon>Gammaproteobacteria</taxon>
        <taxon>Lysobacterales</taxon>
        <taxon>Rhodanobacteraceae</taxon>
        <taxon>Luteibacter</taxon>
    </lineage>
</organism>
<evidence type="ECO:0000313" key="3">
    <source>
        <dbReference type="Proteomes" id="UP001237737"/>
    </source>
</evidence>
<protein>
    <submittedName>
        <fullName evidence="2">Uncharacterized protein</fullName>
    </submittedName>
</protein>